<dbReference type="PANTHER" id="PTHR10013">
    <property type="entry name" value="GENERAL VESICULAR TRANSPORT FACTOR P115"/>
    <property type="match status" value="1"/>
</dbReference>
<comment type="caution">
    <text evidence="3">The sequence shown here is derived from an EMBL/GenBank/DDBJ whole genome shotgun (WGS) entry which is preliminary data.</text>
</comment>
<dbReference type="GO" id="GO:0012507">
    <property type="term" value="C:ER to Golgi transport vesicle membrane"/>
    <property type="evidence" value="ECO:0007669"/>
    <property type="project" value="TreeGrafter"/>
</dbReference>
<feature type="coiled-coil region" evidence="1">
    <location>
        <begin position="377"/>
        <end position="404"/>
    </location>
</feature>
<feature type="region of interest" description="Disordered" evidence="2">
    <location>
        <begin position="177"/>
        <end position="199"/>
    </location>
</feature>
<organism evidence="3 4">
    <name type="scientific">Zingiber officinale</name>
    <name type="common">Ginger</name>
    <name type="synonym">Amomum zingiber</name>
    <dbReference type="NCBI Taxonomy" id="94328"/>
    <lineage>
        <taxon>Eukaryota</taxon>
        <taxon>Viridiplantae</taxon>
        <taxon>Streptophyta</taxon>
        <taxon>Embryophyta</taxon>
        <taxon>Tracheophyta</taxon>
        <taxon>Spermatophyta</taxon>
        <taxon>Magnoliopsida</taxon>
        <taxon>Liliopsida</taxon>
        <taxon>Zingiberales</taxon>
        <taxon>Zingiberaceae</taxon>
        <taxon>Zingiber</taxon>
    </lineage>
</organism>
<dbReference type="GO" id="GO:0006888">
    <property type="term" value="P:endoplasmic reticulum to Golgi vesicle-mediated transport"/>
    <property type="evidence" value="ECO:0007669"/>
    <property type="project" value="TreeGrafter"/>
</dbReference>
<evidence type="ECO:0000313" key="3">
    <source>
        <dbReference type="EMBL" id="KAG6513482.1"/>
    </source>
</evidence>
<keyword evidence="1" id="KW-0175">Coiled coil</keyword>
<evidence type="ECO:0000256" key="1">
    <source>
        <dbReference type="SAM" id="Coils"/>
    </source>
</evidence>
<evidence type="ECO:0000313" key="4">
    <source>
        <dbReference type="Proteomes" id="UP000734854"/>
    </source>
</evidence>
<dbReference type="GO" id="GO:0005783">
    <property type="term" value="C:endoplasmic reticulum"/>
    <property type="evidence" value="ECO:0007669"/>
    <property type="project" value="TreeGrafter"/>
</dbReference>
<dbReference type="GO" id="GO:0048211">
    <property type="term" value="P:Golgi vesicle docking"/>
    <property type="evidence" value="ECO:0007669"/>
    <property type="project" value="TreeGrafter"/>
</dbReference>
<dbReference type="GO" id="GO:0005795">
    <property type="term" value="C:Golgi stack"/>
    <property type="evidence" value="ECO:0007669"/>
    <property type="project" value="TreeGrafter"/>
</dbReference>
<feature type="region of interest" description="Disordered" evidence="2">
    <location>
        <begin position="1"/>
        <end position="27"/>
    </location>
</feature>
<feature type="compositionally biased region" description="Basic residues" evidence="2">
    <location>
        <begin position="185"/>
        <end position="194"/>
    </location>
</feature>
<evidence type="ECO:0000256" key="2">
    <source>
        <dbReference type="SAM" id="MobiDB-lite"/>
    </source>
</evidence>
<name>A0A8J5LFS0_ZINOF</name>
<dbReference type="Proteomes" id="UP000734854">
    <property type="component" value="Unassembled WGS sequence"/>
</dbReference>
<reference evidence="3 4" key="1">
    <citation type="submission" date="2020-08" db="EMBL/GenBank/DDBJ databases">
        <title>Plant Genome Project.</title>
        <authorList>
            <person name="Zhang R.-G."/>
        </authorList>
    </citation>
    <scope>NUCLEOTIDE SEQUENCE [LARGE SCALE GENOMIC DNA]</scope>
    <source>
        <tissue evidence="3">Rhizome</tissue>
    </source>
</reference>
<dbReference type="PANTHER" id="PTHR10013:SF0">
    <property type="entry name" value="GENERAL VESICULAR TRANSPORT FACTOR P115"/>
    <property type="match status" value="1"/>
</dbReference>
<gene>
    <name evidence="3" type="ORF">ZIOFF_023812</name>
</gene>
<accession>A0A8J5LFS0</accession>
<sequence length="420" mass="45526">MFLSPSFVYTPTPHEQERTEQSLPPPFSTLMSSRSTVITSGATSSGLRRPLRALSSAAVTNECLLSRLLQSPRPLTLSLPPTVATASTAASTTTLAASSDRCLLHSGRHRLHNGHRHLHNGLHRCANGSLSTPSFARASIGPTATTAEAAATFSTGVAGSHDLAVERGPKLAWSLHGDATASPARGHRKKKRRLPKEIESLPQPLQPDLIYLIAVGPDLAPGQSICCSVASAISYPSALPIILHYGVGGFVFRNENSASNEDSYIENYLNHISNGVLADDRRSAMIDLQSLVAESQTAQITFGTMGQILTRQIITALLTHSPNRIQEAIISITCGITTVMNMLMDREMHLWSAVLHIQYVTSLIWGCNPIVHPNDQAVKLEDEANNYRNLAAKLESDYKSLSDAYNSLEQFNFRLESTVN</sequence>
<dbReference type="GO" id="GO:0061025">
    <property type="term" value="P:membrane fusion"/>
    <property type="evidence" value="ECO:0007669"/>
    <property type="project" value="TreeGrafter"/>
</dbReference>
<dbReference type="AlphaFoldDB" id="A0A8J5LFS0"/>
<dbReference type="GO" id="GO:0006886">
    <property type="term" value="P:intracellular protein transport"/>
    <property type="evidence" value="ECO:0007669"/>
    <property type="project" value="TreeGrafter"/>
</dbReference>
<dbReference type="InterPro" id="IPR024095">
    <property type="entry name" value="Vesicle_P115"/>
</dbReference>
<protein>
    <submittedName>
        <fullName evidence="3">Uncharacterized protein</fullName>
    </submittedName>
</protein>
<keyword evidence="4" id="KW-1185">Reference proteome</keyword>
<proteinExistence type="predicted"/>
<dbReference type="EMBL" id="JACMSC010000007">
    <property type="protein sequence ID" value="KAG6513482.1"/>
    <property type="molecule type" value="Genomic_DNA"/>
</dbReference>